<protein>
    <submittedName>
        <fullName evidence="4">Response regulator</fullName>
    </submittedName>
</protein>
<dbReference type="Proteomes" id="UP000524246">
    <property type="component" value="Unassembled WGS sequence"/>
</dbReference>
<gene>
    <name evidence="4" type="ORF">GYA55_02495</name>
</gene>
<dbReference type="SUPFAM" id="SSF52172">
    <property type="entry name" value="CheY-like"/>
    <property type="match status" value="1"/>
</dbReference>
<feature type="domain" description="Response regulatory" evidence="3">
    <location>
        <begin position="2"/>
        <end position="128"/>
    </location>
</feature>
<keyword evidence="1 2" id="KW-0597">Phosphoprotein</keyword>
<dbReference type="InterPro" id="IPR050595">
    <property type="entry name" value="Bact_response_regulator"/>
</dbReference>
<dbReference type="PANTHER" id="PTHR44591">
    <property type="entry name" value="STRESS RESPONSE REGULATOR PROTEIN 1"/>
    <property type="match status" value="1"/>
</dbReference>
<accession>A0A7X9FPL8</accession>
<sequence length="138" mass="15597">MKILIAEDEPTTLLLMRSMMSSFGDCAGFETGKATLKAFEDAWEAGEPYDVICLDIMLPDMSGHDVLKAIRAFESRYSLEDDEKAKIIMTTALHDEENFLQAHEEGSEWFLSKPISKNQVKALFEEFGLIKSEPDIKN</sequence>
<feature type="modified residue" description="4-aspartylphosphate" evidence="2">
    <location>
        <position position="55"/>
    </location>
</feature>
<evidence type="ECO:0000313" key="4">
    <source>
        <dbReference type="EMBL" id="NMC62018.1"/>
    </source>
</evidence>
<evidence type="ECO:0000256" key="1">
    <source>
        <dbReference type="ARBA" id="ARBA00022553"/>
    </source>
</evidence>
<dbReference type="AlphaFoldDB" id="A0A7X9FPL8"/>
<dbReference type="GO" id="GO:0000160">
    <property type="term" value="P:phosphorelay signal transduction system"/>
    <property type="evidence" value="ECO:0007669"/>
    <property type="project" value="InterPro"/>
</dbReference>
<dbReference type="EMBL" id="JAAZON010000100">
    <property type="protein sequence ID" value="NMC62018.1"/>
    <property type="molecule type" value="Genomic_DNA"/>
</dbReference>
<reference evidence="4 5" key="1">
    <citation type="journal article" date="2020" name="Biotechnol. Biofuels">
        <title>New insights from the biogas microbiome by comprehensive genome-resolved metagenomics of nearly 1600 species originating from multiple anaerobic digesters.</title>
        <authorList>
            <person name="Campanaro S."/>
            <person name="Treu L."/>
            <person name="Rodriguez-R L.M."/>
            <person name="Kovalovszki A."/>
            <person name="Ziels R.M."/>
            <person name="Maus I."/>
            <person name="Zhu X."/>
            <person name="Kougias P.G."/>
            <person name="Basile A."/>
            <person name="Luo G."/>
            <person name="Schluter A."/>
            <person name="Konstantinidis K.T."/>
            <person name="Angelidaki I."/>
        </authorList>
    </citation>
    <scope>NUCLEOTIDE SEQUENCE [LARGE SCALE GENOMIC DNA]</scope>
    <source>
        <strain evidence="4">AS27yjCOA_65</strain>
    </source>
</reference>
<proteinExistence type="predicted"/>
<evidence type="ECO:0000259" key="3">
    <source>
        <dbReference type="PROSITE" id="PS50110"/>
    </source>
</evidence>
<evidence type="ECO:0000256" key="2">
    <source>
        <dbReference type="PROSITE-ProRule" id="PRU00169"/>
    </source>
</evidence>
<evidence type="ECO:0000313" key="5">
    <source>
        <dbReference type="Proteomes" id="UP000524246"/>
    </source>
</evidence>
<dbReference type="InterPro" id="IPR001789">
    <property type="entry name" value="Sig_transdc_resp-reg_receiver"/>
</dbReference>
<dbReference type="Pfam" id="PF00072">
    <property type="entry name" value="Response_reg"/>
    <property type="match status" value="1"/>
</dbReference>
<organism evidence="4 5">
    <name type="scientific">SAR324 cluster bacterium</name>
    <dbReference type="NCBI Taxonomy" id="2024889"/>
    <lineage>
        <taxon>Bacteria</taxon>
        <taxon>Deltaproteobacteria</taxon>
        <taxon>SAR324 cluster</taxon>
    </lineage>
</organism>
<dbReference type="Gene3D" id="3.40.50.2300">
    <property type="match status" value="1"/>
</dbReference>
<comment type="caution">
    <text evidence="4">The sequence shown here is derived from an EMBL/GenBank/DDBJ whole genome shotgun (WGS) entry which is preliminary data.</text>
</comment>
<dbReference type="PANTHER" id="PTHR44591:SF3">
    <property type="entry name" value="RESPONSE REGULATORY DOMAIN-CONTAINING PROTEIN"/>
    <property type="match status" value="1"/>
</dbReference>
<name>A0A7X9FPL8_9DELT</name>
<dbReference type="SMART" id="SM00448">
    <property type="entry name" value="REC"/>
    <property type="match status" value="1"/>
</dbReference>
<dbReference type="PROSITE" id="PS50110">
    <property type="entry name" value="RESPONSE_REGULATORY"/>
    <property type="match status" value="1"/>
</dbReference>
<dbReference type="InterPro" id="IPR011006">
    <property type="entry name" value="CheY-like_superfamily"/>
</dbReference>